<gene>
    <name evidence="1" type="ORF">PLEPLA_LOCUS48028</name>
</gene>
<dbReference type="AlphaFoldDB" id="A0A9N7VXP2"/>
<dbReference type="Proteomes" id="UP001153269">
    <property type="component" value="Unassembled WGS sequence"/>
</dbReference>
<accession>A0A9N7VXP2</accession>
<evidence type="ECO:0000313" key="2">
    <source>
        <dbReference type="Proteomes" id="UP001153269"/>
    </source>
</evidence>
<proteinExistence type="predicted"/>
<protein>
    <submittedName>
        <fullName evidence="1">Uncharacterized protein</fullName>
    </submittedName>
</protein>
<dbReference type="EMBL" id="CADEAL010004466">
    <property type="protein sequence ID" value="CAB1460191.1"/>
    <property type="molecule type" value="Genomic_DNA"/>
</dbReference>
<reference evidence="1" key="1">
    <citation type="submission" date="2020-03" db="EMBL/GenBank/DDBJ databases">
        <authorList>
            <person name="Weist P."/>
        </authorList>
    </citation>
    <scope>NUCLEOTIDE SEQUENCE</scope>
</reference>
<comment type="caution">
    <text evidence="1">The sequence shown here is derived from an EMBL/GenBank/DDBJ whole genome shotgun (WGS) entry which is preliminary data.</text>
</comment>
<organism evidence="1 2">
    <name type="scientific">Pleuronectes platessa</name>
    <name type="common">European plaice</name>
    <dbReference type="NCBI Taxonomy" id="8262"/>
    <lineage>
        <taxon>Eukaryota</taxon>
        <taxon>Metazoa</taxon>
        <taxon>Chordata</taxon>
        <taxon>Craniata</taxon>
        <taxon>Vertebrata</taxon>
        <taxon>Euteleostomi</taxon>
        <taxon>Actinopterygii</taxon>
        <taxon>Neopterygii</taxon>
        <taxon>Teleostei</taxon>
        <taxon>Neoteleostei</taxon>
        <taxon>Acanthomorphata</taxon>
        <taxon>Carangaria</taxon>
        <taxon>Pleuronectiformes</taxon>
        <taxon>Pleuronectoidei</taxon>
        <taxon>Pleuronectidae</taxon>
        <taxon>Pleuronectes</taxon>
    </lineage>
</organism>
<name>A0A9N7VXP2_PLEPL</name>
<keyword evidence="2" id="KW-1185">Reference proteome</keyword>
<evidence type="ECO:0000313" key="1">
    <source>
        <dbReference type="EMBL" id="CAB1460191.1"/>
    </source>
</evidence>
<sequence length="95" mass="10888">MESQDQTDCLVYRECKERQEPMGKDYLDLRVTEAYLGSQAHQVLRELDFMDRRVLQGSLVHPASMGFQERASRVQRESLGFKGQWAPAGHQGTDS</sequence>